<organism evidence="2 3">
    <name type="scientific">Pontivivens nitratireducens</name>
    <dbReference type="NCBI Taxonomy" id="2758038"/>
    <lineage>
        <taxon>Bacteria</taxon>
        <taxon>Pseudomonadati</taxon>
        <taxon>Pseudomonadota</taxon>
        <taxon>Alphaproteobacteria</taxon>
        <taxon>Rhodobacterales</taxon>
        <taxon>Paracoccaceae</taxon>
        <taxon>Pontivivens</taxon>
    </lineage>
</organism>
<dbReference type="Gene3D" id="3.40.630.30">
    <property type="match status" value="1"/>
</dbReference>
<dbReference type="PROSITE" id="PS51186">
    <property type="entry name" value="GNAT"/>
    <property type="match status" value="1"/>
</dbReference>
<dbReference type="KEGG" id="mon:G8E03_10120"/>
<dbReference type="EMBL" id="CP049811">
    <property type="protein sequence ID" value="QIK41093.1"/>
    <property type="molecule type" value="Genomic_DNA"/>
</dbReference>
<dbReference type="InterPro" id="IPR052564">
    <property type="entry name" value="N-acetyltrans/Recomb-assoc"/>
</dbReference>
<keyword evidence="2" id="KW-0808">Transferase</keyword>
<feature type="domain" description="N-acetyltransferase" evidence="1">
    <location>
        <begin position="4"/>
        <end position="159"/>
    </location>
</feature>
<dbReference type="SUPFAM" id="SSF55729">
    <property type="entry name" value="Acyl-CoA N-acyltransferases (Nat)"/>
    <property type="match status" value="1"/>
</dbReference>
<evidence type="ECO:0000259" key="1">
    <source>
        <dbReference type="PROSITE" id="PS51186"/>
    </source>
</evidence>
<sequence>MNTDTIRTMVEGDVPGIARVFHMAVTQGTAAHYDPAQRLAWAGSEPDPVKWQNLLAPLDVIVAVDATSAMVGFASLRGSDGLLDHLFVLPSRQRTGLADRLYRRIEDMARDQGCERLWAEASLLARPFLQRQGWFVTKAQEVPVRGQVIRNFVMEYRLD</sequence>
<dbReference type="InterPro" id="IPR000182">
    <property type="entry name" value="GNAT_dom"/>
</dbReference>
<dbReference type="PANTHER" id="PTHR43451:SF1">
    <property type="entry name" value="ACETYLTRANSFERASE"/>
    <property type="match status" value="1"/>
</dbReference>
<reference evidence="2 3" key="1">
    <citation type="submission" date="2020-03" db="EMBL/GenBank/DDBJ databases">
        <title>Complete genome sequence of Monaibacterium sp. ALG8 with diverse plasmids.</title>
        <authorList>
            <person name="Sun C."/>
        </authorList>
    </citation>
    <scope>NUCLEOTIDE SEQUENCE [LARGE SCALE GENOMIC DNA]</scope>
    <source>
        <strain evidence="2 3">ALG8</strain>
    </source>
</reference>
<protein>
    <submittedName>
        <fullName evidence="2">GNAT family N-acetyltransferase</fullName>
    </submittedName>
</protein>
<dbReference type="CDD" id="cd04301">
    <property type="entry name" value="NAT_SF"/>
    <property type="match status" value="1"/>
</dbReference>
<dbReference type="PANTHER" id="PTHR43451">
    <property type="entry name" value="ACETYLTRANSFERASE (GNAT) FAMILY PROTEIN"/>
    <property type="match status" value="1"/>
</dbReference>
<proteinExistence type="predicted"/>
<dbReference type="Pfam" id="PF13673">
    <property type="entry name" value="Acetyltransf_10"/>
    <property type="match status" value="1"/>
</dbReference>
<evidence type="ECO:0000313" key="3">
    <source>
        <dbReference type="Proteomes" id="UP000500791"/>
    </source>
</evidence>
<gene>
    <name evidence="2" type="ORF">G8E03_10120</name>
</gene>
<name>A0A6G7VLW7_9RHOB</name>
<evidence type="ECO:0000313" key="2">
    <source>
        <dbReference type="EMBL" id="QIK41093.1"/>
    </source>
</evidence>
<dbReference type="GO" id="GO:0016747">
    <property type="term" value="F:acyltransferase activity, transferring groups other than amino-acyl groups"/>
    <property type="evidence" value="ECO:0007669"/>
    <property type="project" value="InterPro"/>
</dbReference>
<dbReference type="RefSeq" id="WP_166191242.1">
    <property type="nucleotide sequence ID" value="NZ_CP049811.1"/>
</dbReference>
<accession>A0A6G7VLW7</accession>
<keyword evidence="3" id="KW-1185">Reference proteome</keyword>
<dbReference type="InterPro" id="IPR016181">
    <property type="entry name" value="Acyl_CoA_acyltransferase"/>
</dbReference>
<dbReference type="Proteomes" id="UP000500791">
    <property type="component" value="Chromosome"/>
</dbReference>
<dbReference type="AlphaFoldDB" id="A0A6G7VLW7"/>